<keyword evidence="6" id="KW-1185">Reference proteome</keyword>
<gene>
    <name evidence="5" type="ORF">TSAR_011176</name>
</gene>
<dbReference type="STRING" id="543379.A0A232FEX3"/>
<dbReference type="AlphaFoldDB" id="A0A232FEX3"/>
<dbReference type="InterPro" id="IPR001680">
    <property type="entry name" value="WD40_rpt"/>
</dbReference>
<dbReference type="Pfam" id="PF12894">
    <property type="entry name" value="ANAPC4_WD40"/>
    <property type="match status" value="1"/>
</dbReference>
<keyword evidence="1 3" id="KW-0853">WD repeat</keyword>
<dbReference type="PROSITE" id="PS00678">
    <property type="entry name" value="WD_REPEATS_1"/>
    <property type="match status" value="1"/>
</dbReference>
<proteinExistence type="predicted"/>
<dbReference type="SUPFAM" id="SSF50978">
    <property type="entry name" value="WD40 repeat-like"/>
    <property type="match status" value="1"/>
</dbReference>
<dbReference type="SMART" id="SM00320">
    <property type="entry name" value="WD40"/>
    <property type="match status" value="4"/>
</dbReference>
<evidence type="ECO:0000313" key="5">
    <source>
        <dbReference type="EMBL" id="OXU29070.1"/>
    </source>
</evidence>
<evidence type="ECO:0000313" key="6">
    <source>
        <dbReference type="Proteomes" id="UP000215335"/>
    </source>
</evidence>
<comment type="caution">
    <text evidence="5">The sequence shown here is derived from an EMBL/GenBank/DDBJ whole genome shotgun (WGS) entry which is preliminary data.</text>
</comment>
<evidence type="ECO:0000256" key="1">
    <source>
        <dbReference type="ARBA" id="ARBA00022574"/>
    </source>
</evidence>
<name>A0A232FEX3_9HYME</name>
<reference evidence="5 6" key="1">
    <citation type="journal article" date="2017" name="Curr. Biol.">
        <title>The Evolution of Venom by Co-option of Single-Copy Genes.</title>
        <authorList>
            <person name="Martinson E.O."/>
            <person name="Mrinalini"/>
            <person name="Kelkar Y.D."/>
            <person name="Chang C.H."/>
            <person name="Werren J.H."/>
        </authorList>
    </citation>
    <scope>NUCLEOTIDE SEQUENCE [LARGE SCALE GENOMIC DNA]</scope>
    <source>
        <strain evidence="5 6">Alberta</strain>
        <tissue evidence="5">Whole body</tissue>
    </source>
</reference>
<evidence type="ECO:0000256" key="2">
    <source>
        <dbReference type="ARBA" id="ARBA00022737"/>
    </source>
</evidence>
<dbReference type="InterPro" id="IPR015943">
    <property type="entry name" value="WD40/YVTN_repeat-like_dom_sf"/>
</dbReference>
<dbReference type="InterPro" id="IPR024977">
    <property type="entry name" value="Apc4-like_WD40_dom"/>
</dbReference>
<evidence type="ECO:0000256" key="3">
    <source>
        <dbReference type="PROSITE-ProRule" id="PRU00221"/>
    </source>
</evidence>
<dbReference type="Gene3D" id="2.130.10.10">
    <property type="entry name" value="YVTN repeat-like/Quinoprotein amine dehydrogenase"/>
    <property type="match status" value="2"/>
</dbReference>
<dbReference type="EMBL" id="NNAY01000341">
    <property type="protein sequence ID" value="OXU29070.1"/>
    <property type="molecule type" value="Genomic_DNA"/>
</dbReference>
<feature type="repeat" description="WD" evidence="3">
    <location>
        <begin position="257"/>
        <end position="292"/>
    </location>
</feature>
<dbReference type="PROSITE" id="PS50082">
    <property type="entry name" value="WD_REPEATS_2"/>
    <property type="match status" value="2"/>
</dbReference>
<feature type="repeat" description="WD" evidence="3">
    <location>
        <begin position="190"/>
        <end position="231"/>
    </location>
</feature>
<organism evidence="5 6">
    <name type="scientific">Trichomalopsis sarcophagae</name>
    <dbReference type="NCBI Taxonomy" id="543379"/>
    <lineage>
        <taxon>Eukaryota</taxon>
        <taxon>Metazoa</taxon>
        <taxon>Ecdysozoa</taxon>
        <taxon>Arthropoda</taxon>
        <taxon>Hexapoda</taxon>
        <taxon>Insecta</taxon>
        <taxon>Pterygota</taxon>
        <taxon>Neoptera</taxon>
        <taxon>Endopterygota</taxon>
        <taxon>Hymenoptera</taxon>
        <taxon>Apocrita</taxon>
        <taxon>Proctotrupomorpha</taxon>
        <taxon>Chalcidoidea</taxon>
        <taxon>Pteromalidae</taxon>
        <taxon>Pteromalinae</taxon>
        <taxon>Trichomalopsis</taxon>
    </lineage>
</organism>
<dbReference type="InterPro" id="IPR019775">
    <property type="entry name" value="WD40_repeat_CS"/>
</dbReference>
<dbReference type="PANTHER" id="PTHR47822:SF3">
    <property type="entry name" value="ANAPHASE-PROMOTING COMPLEX SUBUNIT 4-LIKE WD40 DOMAIN-CONTAINING PROTEIN"/>
    <property type="match status" value="1"/>
</dbReference>
<evidence type="ECO:0000259" key="4">
    <source>
        <dbReference type="Pfam" id="PF12894"/>
    </source>
</evidence>
<dbReference type="InterPro" id="IPR036322">
    <property type="entry name" value="WD40_repeat_dom_sf"/>
</dbReference>
<dbReference type="Pfam" id="PF00400">
    <property type="entry name" value="WD40"/>
    <property type="match status" value="1"/>
</dbReference>
<dbReference type="PANTHER" id="PTHR47822">
    <property type="entry name" value="CARBOHYDRATE BINDING DOMAIN CONTAINING PROTEIN"/>
    <property type="match status" value="1"/>
</dbReference>
<dbReference type="OrthoDB" id="361494at2759"/>
<keyword evidence="2" id="KW-0677">Repeat</keyword>
<feature type="domain" description="Anaphase-promoting complex subunit 4-like WD40" evidence="4">
    <location>
        <begin position="165"/>
        <end position="228"/>
    </location>
</feature>
<sequence>MLKVRNHLSVYYRIFSCMIFQYNTTMESLKTDETSSSSIAKVHSLFYKDRPEKACKQLTGFLVDRKISEEEIRSRYEWIKTKRLKSNDTVKDQNRVTRKVYFPDTLCGLYCARFSSDGETIATTYGSGCIQLRNGETGELRVTIRSSLETSLPVTCCRFHPIQKEILYAASACGSIFICKLDNIEFWKFVEELDNEINALDVNISGDFIASGGKDASLKVYDAETGKVNTLEFIYKIKNLLKNYQKDKANLITENAVRFHHMKIFSIKCHQTNKNVIVTGGWDDTVKIWDTRVGDGSIRSMHGPHICGDAIDLQVMFPSIINRAIFKDTNILTGSWTVKDSLQIWDFSSAKLIETVNPTNREASLSGEFLYSARYFDGDPYGDHVLVGGSGTGNVEVINLKEKSIVARFMANKAVVAIDSYKSSIVYGGMDPVISIADYN</sequence>
<protein>
    <recommendedName>
        <fullName evidence="4">Anaphase-promoting complex subunit 4-like WD40 domain-containing protein</fullName>
    </recommendedName>
</protein>
<accession>A0A232FEX3</accession>
<dbReference type="Proteomes" id="UP000215335">
    <property type="component" value="Unassembled WGS sequence"/>
</dbReference>